<evidence type="ECO:0000256" key="1">
    <source>
        <dbReference type="ARBA" id="ARBA00023015"/>
    </source>
</evidence>
<name>A0A101HGR0_9BACT</name>
<evidence type="ECO:0000313" key="5">
    <source>
        <dbReference type="Proteomes" id="UP000053904"/>
    </source>
</evidence>
<dbReference type="InterPro" id="IPR036390">
    <property type="entry name" value="WH_DNA-bd_sf"/>
</dbReference>
<dbReference type="GO" id="GO:0003700">
    <property type="term" value="F:DNA-binding transcription factor activity"/>
    <property type="evidence" value="ECO:0007669"/>
    <property type="project" value="InterPro"/>
</dbReference>
<dbReference type="EMBL" id="LGGO01000156">
    <property type="protein sequence ID" value="KUK76409.1"/>
    <property type="molecule type" value="Genomic_DNA"/>
</dbReference>
<evidence type="ECO:0000313" key="4">
    <source>
        <dbReference type="EMBL" id="KUK76409.1"/>
    </source>
</evidence>
<dbReference type="InterPro" id="IPR036388">
    <property type="entry name" value="WH-like_DNA-bd_sf"/>
</dbReference>
<comment type="caution">
    <text evidence="4">The sequence shown here is derived from an EMBL/GenBank/DDBJ whole genome shotgun (WGS) entry which is preliminary data.</text>
</comment>
<dbReference type="InterPro" id="IPR001034">
    <property type="entry name" value="DeoR_HTH"/>
</dbReference>
<keyword evidence="1" id="KW-0805">Transcription regulation</keyword>
<dbReference type="SUPFAM" id="SSF140931">
    <property type="entry name" value="Fic-like"/>
    <property type="match status" value="1"/>
</dbReference>
<dbReference type="PROSITE" id="PS51000">
    <property type="entry name" value="HTH_DEOR_2"/>
    <property type="match status" value="1"/>
</dbReference>
<dbReference type="InterPro" id="IPR011991">
    <property type="entry name" value="ArsR-like_HTH"/>
</dbReference>
<proteinExistence type="predicted"/>
<dbReference type="InterPro" id="IPR036597">
    <property type="entry name" value="Fido-like_dom_sf"/>
</dbReference>
<sequence>MKTPKYTLTNLLLKYIVKYETSIKDLEHTDLPKDLKKPLIEKLYAEDIDHLSQLVAFPIGYNTALKILRGQEHTTGKSKKKVFAGFRNAKEYIKKYNSKTALKPSMELAIHLNKLVTKGWNDDWDQGRIKDFSEKPNTLYDTWYELRDYYPSTDMKEYFNDVFRWITNNEDNTHKLVQFGVLVYEMIDKAPFFAGNQITTILLLELLAKLYGYNPNIVLPFSKSFNFINEDLKSAFKISKGKNDLTTFLEAYLYTTSLTAIETTREFTTIYKEKILKYPQMTEELNSRQIKIVDYLETNKKSSRKELTDMIGVSFMTIYRDLQELMDKEYVVQKGKGRGTYYKLKEEEKGVELKDEELPVFGEQEPSIQVF</sequence>
<accession>A0A101HGR0</accession>
<reference evidence="5" key="1">
    <citation type="journal article" date="2015" name="MBio">
        <title>Genome-Resolved Metagenomic Analysis Reveals Roles for Candidate Phyla and Other Microbial Community Members in Biogeochemical Transformations in Oil Reservoirs.</title>
        <authorList>
            <person name="Hu P."/>
            <person name="Tom L."/>
            <person name="Singh A."/>
            <person name="Thomas B.C."/>
            <person name="Baker B.J."/>
            <person name="Piceno Y.M."/>
            <person name="Andersen G.L."/>
            <person name="Banfield J.F."/>
        </authorList>
    </citation>
    <scope>NUCLEOTIDE SEQUENCE [LARGE SCALE GENOMIC DNA]</scope>
</reference>
<dbReference type="AlphaFoldDB" id="A0A101HGR0"/>
<dbReference type="SUPFAM" id="SSF46785">
    <property type="entry name" value="Winged helix' DNA-binding domain"/>
    <property type="match status" value="1"/>
</dbReference>
<dbReference type="CDD" id="cd00090">
    <property type="entry name" value="HTH_ARSR"/>
    <property type="match status" value="1"/>
</dbReference>
<dbReference type="Proteomes" id="UP000053904">
    <property type="component" value="Unassembled WGS sequence"/>
</dbReference>
<evidence type="ECO:0000256" key="2">
    <source>
        <dbReference type="ARBA" id="ARBA00023163"/>
    </source>
</evidence>
<dbReference type="Gene3D" id="1.10.3290.10">
    <property type="entry name" value="Fido-like domain"/>
    <property type="match status" value="1"/>
</dbReference>
<dbReference type="Pfam" id="PF08220">
    <property type="entry name" value="HTH_DeoR"/>
    <property type="match status" value="1"/>
</dbReference>
<organism evidence="4 5">
    <name type="scientific">candidate division WS6 bacterium 34_10</name>
    <dbReference type="NCBI Taxonomy" id="1641389"/>
    <lineage>
        <taxon>Bacteria</taxon>
        <taxon>Candidatus Dojkabacteria</taxon>
    </lineage>
</organism>
<dbReference type="Gene3D" id="1.10.10.10">
    <property type="entry name" value="Winged helix-like DNA-binding domain superfamily/Winged helix DNA-binding domain"/>
    <property type="match status" value="1"/>
</dbReference>
<dbReference type="SMART" id="SM00420">
    <property type="entry name" value="HTH_DEOR"/>
    <property type="match status" value="1"/>
</dbReference>
<gene>
    <name evidence="4" type="ORF">XD93_0933</name>
</gene>
<keyword evidence="2" id="KW-0804">Transcription</keyword>
<protein>
    <submittedName>
        <fullName evidence="4">Filamentation induced by cAMP protein fic</fullName>
    </submittedName>
</protein>
<evidence type="ECO:0000259" key="3">
    <source>
        <dbReference type="PROSITE" id="PS51000"/>
    </source>
</evidence>
<feature type="domain" description="HTH deoR-type" evidence="3">
    <location>
        <begin position="285"/>
        <end position="341"/>
    </location>
</feature>